<proteinExistence type="predicted"/>
<name>A0ACB9S5P6_9MYRT</name>
<dbReference type="Proteomes" id="UP001057402">
    <property type="component" value="Chromosome 2"/>
</dbReference>
<dbReference type="EMBL" id="CM042881">
    <property type="protein sequence ID" value="KAI4386042.1"/>
    <property type="molecule type" value="Genomic_DNA"/>
</dbReference>
<accession>A0ACB9S5P6</accession>
<organism evidence="1 2">
    <name type="scientific">Melastoma candidum</name>
    <dbReference type="NCBI Taxonomy" id="119954"/>
    <lineage>
        <taxon>Eukaryota</taxon>
        <taxon>Viridiplantae</taxon>
        <taxon>Streptophyta</taxon>
        <taxon>Embryophyta</taxon>
        <taxon>Tracheophyta</taxon>
        <taxon>Spermatophyta</taxon>
        <taxon>Magnoliopsida</taxon>
        <taxon>eudicotyledons</taxon>
        <taxon>Gunneridae</taxon>
        <taxon>Pentapetalae</taxon>
        <taxon>rosids</taxon>
        <taxon>malvids</taxon>
        <taxon>Myrtales</taxon>
        <taxon>Melastomataceae</taxon>
        <taxon>Melastomatoideae</taxon>
        <taxon>Melastomateae</taxon>
        <taxon>Melastoma</taxon>
    </lineage>
</organism>
<evidence type="ECO:0000313" key="2">
    <source>
        <dbReference type="Proteomes" id="UP001057402"/>
    </source>
</evidence>
<comment type="caution">
    <text evidence="1">The sequence shown here is derived from an EMBL/GenBank/DDBJ whole genome shotgun (WGS) entry which is preliminary data.</text>
</comment>
<keyword evidence="2" id="KW-1185">Reference proteome</keyword>
<evidence type="ECO:0000313" key="1">
    <source>
        <dbReference type="EMBL" id="KAI4386042.1"/>
    </source>
</evidence>
<reference evidence="2" key="1">
    <citation type="journal article" date="2023" name="Front. Plant Sci.">
        <title>Chromosomal-level genome assembly of Melastoma candidum provides insights into trichome evolution.</title>
        <authorList>
            <person name="Zhong Y."/>
            <person name="Wu W."/>
            <person name="Sun C."/>
            <person name="Zou P."/>
            <person name="Liu Y."/>
            <person name="Dai S."/>
            <person name="Zhou R."/>
        </authorList>
    </citation>
    <scope>NUCLEOTIDE SEQUENCE [LARGE SCALE GENOMIC DNA]</scope>
</reference>
<protein>
    <submittedName>
        <fullName evidence="1">Uncharacterized protein</fullName>
    </submittedName>
</protein>
<sequence length="328" mass="37204">MTVIDIPFRVDEICKKYDKYDIEKQREQNAYGDDQFARLYGTFESEIDSAFEKSERAAFEQNRAVSVALNAEIRRTKARLVAELPKLQKLAHKKVKGLSKDDLIARGDLVLALQERIESIPDGTSGGAKQSAGGLSTSAPNNNHIKFDSSDGNFDADYFQQSEESGAFRREYEMHRMKQDEGLDVISEGLEQLKDLTHDMNEELDRQVPLMDEMEMKVDRATSELKNTNVRLKETLFKVRSTRNFLIDIILLCIILGTVSSDATRRQPKFFIPTLATKDNAHFRVVIFPDGAFKSIIPFRHGCVMCQASYYPPQGHAADPIKFAALPW</sequence>
<gene>
    <name evidence="1" type="ORF">MLD38_004013</name>
</gene>